<evidence type="ECO:0000313" key="7">
    <source>
        <dbReference type="EMBL" id="KAK7680732.1"/>
    </source>
</evidence>
<dbReference type="GO" id="GO:0051213">
    <property type="term" value="F:dioxygenase activity"/>
    <property type="evidence" value="ECO:0007669"/>
    <property type="project" value="UniProtKB-KW"/>
</dbReference>
<comment type="cofactor">
    <cofactor evidence="1">
        <name>Fe(2+)</name>
        <dbReference type="ChEBI" id="CHEBI:29033"/>
    </cofactor>
</comment>
<dbReference type="Gene3D" id="3.60.130.30">
    <property type="match status" value="1"/>
</dbReference>
<evidence type="ECO:0000256" key="1">
    <source>
        <dbReference type="ARBA" id="ARBA00001954"/>
    </source>
</evidence>
<evidence type="ECO:0000256" key="5">
    <source>
        <dbReference type="ARBA" id="ARBA00023004"/>
    </source>
</evidence>
<dbReference type="Pfam" id="PF12851">
    <property type="entry name" value="Tet_JBP"/>
    <property type="match status" value="1"/>
</dbReference>
<evidence type="ECO:0000256" key="2">
    <source>
        <dbReference type="ARBA" id="ARBA00022723"/>
    </source>
</evidence>
<accession>A0AAW0FN65</accession>
<proteinExistence type="predicted"/>
<dbReference type="AlphaFoldDB" id="A0AAW0FN65"/>
<evidence type="ECO:0000256" key="3">
    <source>
        <dbReference type="ARBA" id="ARBA00022964"/>
    </source>
</evidence>
<evidence type="ECO:0000259" key="6">
    <source>
        <dbReference type="Pfam" id="PF12851"/>
    </source>
</evidence>
<keyword evidence="8" id="KW-1185">Reference proteome</keyword>
<evidence type="ECO:0000256" key="4">
    <source>
        <dbReference type="ARBA" id="ARBA00023002"/>
    </source>
</evidence>
<keyword evidence="4" id="KW-0560">Oxidoreductase</keyword>
<dbReference type="Proteomes" id="UP001385951">
    <property type="component" value="Unassembled WGS sequence"/>
</dbReference>
<keyword evidence="3" id="KW-0223">Dioxygenase</keyword>
<gene>
    <name evidence="7" type="ORF">QCA50_016040</name>
</gene>
<dbReference type="GO" id="GO:0046872">
    <property type="term" value="F:metal ion binding"/>
    <property type="evidence" value="ECO:0007669"/>
    <property type="project" value="UniProtKB-KW"/>
</dbReference>
<name>A0AAW0FN65_9APHY</name>
<comment type="caution">
    <text evidence="7">The sequence shown here is derived from an EMBL/GenBank/DDBJ whole genome shotgun (WGS) entry which is preliminary data.</text>
</comment>
<feature type="domain" description="2OGFeDO JBP1/TET oxygenase" evidence="6">
    <location>
        <begin position="218"/>
        <end position="341"/>
    </location>
</feature>
<organism evidence="7 8">
    <name type="scientific">Cerrena zonata</name>
    <dbReference type="NCBI Taxonomy" id="2478898"/>
    <lineage>
        <taxon>Eukaryota</taxon>
        <taxon>Fungi</taxon>
        <taxon>Dikarya</taxon>
        <taxon>Basidiomycota</taxon>
        <taxon>Agaricomycotina</taxon>
        <taxon>Agaricomycetes</taxon>
        <taxon>Polyporales</taxon>
        <taxon>Cerrenaceae</taxon>
        <taxon>Cerrena</taxon>
    </lineage>
</organism>
<keyword evidence="2" id="KW-0479">Metal-binding</keyword>
<sequence length="383" mass="42881">MVLRRLNTVTGYMLYLFRKQLATKTKCQFHDQQSPPIGMDEMFAEECCAVTLQMVRAFLNPVGLSWDVDAYRMQCAKQHIWSGMQPKESNLAHEFPSCRSGIRAVRGPRTVVDKYGRIVMWILPDILPPRIQLAMRNGGMMMSSDFKTPSSSQQTGGSWRYDPSLFSEMNNGLPPGVLNISAAWFMNGWEGCQDGLITSPFLAKESGQEWMTAFFEPGAVISGILRIMHPDQYRMGFEILSKLALYAKVEEALLQWPSIFNAITVISNRHCPMHRDTKGAFHLFDILVTSGEYTTAPLIILPIGLQVPNSAGTILGFSGAAFRHGVAPADGTRLCHAFYMRVSLQSFTDTRPCSWMTQEVYRDCLGEENSAITGVLHLDPMSI</sequence>
<dbReference type="InterPro" id="IPR024779">
    <property type="entry name" value="2OGFeDO_JBP1/TET_oxygenase_dom"/>
</dbReference>
<reference evidence="7 8" key="1">
    <citation type="submission" date="2022-09" db="EMBL/GenBank/DDBJ databases">
        <authorList>
            <person name="Palmer J.M."/>
        </authorList>
    </citation>
    <scope>NUCLEOTIDE SEQUENCE [LARGE SCALE GENOMIC DNA]</scope>
    <source>
        <strain evidence="7 8">DSM 7382</strain>
    </source>
</reference>
<keyword evidence="5" id="KW-0408">Iron</keyword>
<dbReference type="EMBL" id="JASBNA010000046">
    <property type="protein sequence ID" value="KAK7680732.1"/>
    <property type="molecule type" value="Genomic_DNA"/>
</dbReference>
<evidence type="ECO:0000313" key="8">
    <source>
        <dbReference type="Proteomes" id="UP001385951"/>
    </source>
</evidence>
<protein>
    <recommendedName>
        <fullName evidence="6">2OGFeDO JBP1/TET oxygenase domain-containing protein</fullName>
    </recommendedName>
</protein>